<protein>
    <recommendedName>
        <fullName evidence="2">Nudix hydrolase domain-containing protein</fullName>
    </recommendedName>
</protein>
<feature type="domain" description="Nudix hydrolase" evidence="2">
    <location>
        <begin position="92"/>
        <end position="239"/>
    </location>
</feature>
<accession>A0A409VUE9</accession>
<name>A0A409VUE9_9AGAR</name>
<dbReference type="InterPro" id="IPR015797">
    <property type="entry name" value="NUDIX_hydrolase-like_dom_sf"/>
</dbReference>
<dbReference type="STRING" id="231916.A0A409VUE9"/>
<dbReference type="OrthoDB" id="10249920at2759"/>
<comment type="caution">
    <text evidence="3">The sequence shown here is derived from an EMBL/GenBank/DDBJ whole genome shotgun (WGS) entry which is preliminary data.</text>
</comment>
<evidence type="ECO:0000259" key="2">
    <source>
        <dbReference type="PROSITE" id="PS51462"/>
    </source>
</evidence>
<evidence type="ECO:0000313" key="3">
    <source>
        <dbReference type="EMBL" id="PPQ69870.1"/>
    </source>
</evidence>
<dbReference type="InParanoid" id="A0A409VUE9"/>
<reference evidence="3 4" key="1">
    <citation type="journal article" date="2018" name="Evol. Lett.">
        <title>Horizontal gene cluster transfer increased hallucinogenic mushroom diversity.</title>
        <authorList>
            <person name="Reynolds H.T."/>
            <person name="Vijayakumar V."/>
            <person name="Gluck-Thaler E."/>
            <person name="Korotkin H.B."/>
            <person name="Matheny P.B."/>
            <person name="Slot J.C."/>
        </authorList>
    </citation>
    <scope>NUCLEOTIDE SEQUENCE [LARGE SCALE GENOMIC DNA]</scope>
    <source>
        <strain evidence="3 4">SRW20</strain>
    </source>
</reference>
<dbReference type="InterPro" id="IPR000086">
    <property type="entry name" value="NUDIX_hydrolase_dom"/>
</dbReference>
<dbReference type="EMBL" id="NHYE01005560">
    <property type="protein sequence ID" value="PPQ69870.1"/>
    <property type="molecule type" value="Genomic_DNA"/>
</dbReference>
<dbReference type="GO" id="GO:0019693">
    <property type="term" value="P:ribose phosphate metabolic process"/>
    <property type="evidence" value="ECO:0007669"/>
    <property type="project" value="TreeGrafter"/>
</dbReference>
<dbReference type="PROSITE" id="PS51462">
    <property type="entry name" value="NUDIX"/>
    <property type="match status" value="1"/>
</dbReference>
<sequence>MSLLGARSAFPLLTTSRLVYNRYFRNSMVQNVPRILSSTEMSPSESKWITLKKIKYIDQDGTERVWESAERKTRKGSGVDAVAILAVIRSKTNAFPVSTVVIEQFRPPIGKYIIGMGLRFKHYYQSMCKVVSRFMLGPGLIDEGETAQQAALRELHEETGFIADEILQVSPIVVADPGKYSFVPVFALVVLAVDLEGELIKPEPKLDPGEHIVAKVVELKNLAAELKDYDKKGFIVDAKLSHLASGMELVQQLRIM</sequence>
<dbReference type="PROSITE" id="PS00893">
    <property type="entry name" value="NUDIX_BOX"/>
    <property type="match status" value="1"/>
</dbReference>
<dbReference type="Proteomes" id="UP000284706">
    <property type="component" value="Unassembled WGS sequence"/>
</dbReference>
<dbReference type="InterPro" id="IPR020084">
    <property type="entry name" value="NUDIX_hydrolase_CS"/>
</dbReference>
<gene>
    <name evidence="3" type="ORF">CVT26_014147</name>
</gene>
<evidence type="ECO:0000256" key="1">
    <source>
        <dbReference type="ARBA" id="ARBA00022801"/>
    </source>
</evidence>
<dbReference type="AlphaFoldDB" id="A0A409VUE9"/>
<dbReference type="SUPFAM" id="SSF55811">
    <property type="entry name" value="Nudix"/>
    <property type="match status" value="1"/>
</dbReference>
<dbReference type="PANTHER" id="PTHR11839">
    <property type="entry name" value="UDP/ADP-SUGAR PYROPHOSPHATASE"/>
    <property type="match status" value="1"/>
</dbReference>
<dbReference type="Gene3D" id="3.90.79.10">
    <property type="entry name" value="Nucleoside Triphosphate Pyrophosphohydrolase"/>
    <property type="match status" value="1"/>
</dbReference>
<dbReference type="PANTHER" id="PTHR11839:SF1">
    <property type="entry name" value="ADP-SUGAR PYROPHOSPHATASE"/>
    <property type="match status" value="1"/>
</dbReference>
<keyword evidence="1" id="KW-0378">Hydrolase</keyword>
<dbReference type="Pfam" id="PF00293">
    <property type="entry name" value="NUDIX"/>
    <property type="match status" value="1"/>
</dbReference>
<dbReference type="FunCoup" id="A0A409VUE9">
    <property type="interactions" value="409"/>
</dbReference>
<dbReference type="GO" id="GO:0005634">
    <property type="term" value="C:nucleus"/>
    <property type="evidence" value="ECO:0007669"/>
    <property type="project" value="TreeGrafter"/>
</dbReference>
<evidence type="ECO:0000313" key="4">
    <source>
        <dbReference type="Proteomes" id="UP000284706"/>
    </source>
</evidence>
<keyword evidence="4" id="KW-1185">Reference proteome</keyword>
<dbReference type="GO" id="GO:0047631">
    <property type="term" value="F:ADP-ribose diphosphatase activity"/>
    <property type="evidence" value="ECO:0007669"/>
    <property type="project" value="TreeGrafter"/>
</dbReference>
<dbReference type="GO" id="GO:0006753">
    <property type="term" value="P:nucleoside phosphate metabolic process"/>
    <property type="evidence" value="ECO:0007669"/>
    <property type="project" value="TreeGrafter"/>
</dbReference>
<organism evidence="3 4">
    <name type="scientific">Gymnopilus dilepis</name>
    <dbReference type="NCBI Taxonomy" id="231916"/>
    <lineage>
        <taxon>Eukaryota</taxon>
        <taxon>Fungi</taxon>
        <taxon>Dikarya</taxon>
        <taxon>Basidiomycota</taxon>
        <taxon>Agaricomycotina</taxon>
        <taxon>Agaricomycetes</taxon>
        <taxon>Agaricomycetidae</taxon>
        <taxon>Agaricales</taxon>
        <taxon>Agaricineae</taxon>
        <taxon>Hymenogastraceae</taxon>
        <taxon>Gymnopilus</taxon>
    </lineage>
</organism>
<proteinExistence type="predicted"/>